<comment type="caution">
    <text evidence="1">The sequence shown here is derived from an EMBL/GenBank/DDBJ whole genome shotgun (WGS) entry which is preliminary data.</text>
</comment>
<gene>
    <name evidence="1" type="ORF">SLEP1_g29622</name>
</gene>
<name>A0AAV5JXG6_9ROSI</name>
<reference evidence="1 2" key="1">
    <citation type="journal article" date="2021" name="Commun. Biol.">
        <title>The genome of Shorea leprosula (Dipterocarpaceae) highlights the ecological relevance of drought in aseasonal tropical rainforests.</title>
        <authorList>
            <person name="Ng K.K.S."/>
            <person name="Kobayashi M.J."/>
            <person name="Fawcett J.A."/>
            <person name="Hatakeyama M."/>
            <person name="Paape T."/>
            <person name="Ng C.H."/>
            <person name="Ang C.C."/>
            <person name="Tnah L.H."/>
            <person name="Lee C.T."/>
            <person name="Nishiyama T."/>
            <person name="Sese J."/>
            <person name="O'Brien M.J."/>
            <person name="Copetti D."/>
            <person name="Mohd Noor M.I."/>
            <person name="Ong R.C."/>
            <person name="Putra M."/>
            <person name="Sireger I.Z."/>
            <person name="Indrioko S."/>
            <person name="Kosugi Y."/>
            <person name="Izuno A."/>
            <person name="Isagi Y."/>
            <person name="Lee S.L."/>
            <person name="Shimizu K.K."/>
        </authorList>
    </citation>
    <scope>NUCLEOTIDE SEQUENCE [LARGE SCALE GENOMIC DNA]</scope>
    <source>
        <strain evidence="1">214</strain>
    </source>
</reference>
<keyword evidence="2" id="KW-1185">Reference proteome</keyword>
<sequence>MCKHKLEDTELLLLSIELGGYKIVWDLCWVWVILSMCEWPWDSLCCGLMRGSPELSLANNCASTSWKTPNCCCIALSWVVTGSFGISIGYGANVVAQELQSTPILDCLLRLTCIASRYGLGVDTPTPKSAIIRATSYESRAELEFGFSLPLGEDPWGTGAEGMNSNSDELDYGDLIVEFIAQAGDWVTKNRCGYPRLWTPRYSEERDL</sequence>
<dbReference type="EMBL" id="BPVZ01000052">
    <property type="protein sequence ID" value="GKV19344.1"/>
    <property type="molecule type" value="Genomic_DNA"/>
</dbReference>
<dbReference type="AlphaFoldDB" id="A0AAV5JXG6"/>
<accession>A0AAV5JXG6</accession>
<protein>
    <submittedName>
        <fullName evidence="1">Uncharacterized protein</fullName>
    </submittedName>
</protein>
<evidence type="ECO:0000313" key="1">
    <source>
        <dbReference type="EMBL" id="GKV19344.1"/>
    </source>
</evidence>
<proteinExistence type="predicted"/>
<evidence type="ECO:0000313" key="2">
    <source>
        <dbReference type="Proteomes" id="UP001054252"/>
    </source>
</evidence>
<dbReference type="Proteomes" id="UP001054252">
    <property type="component" value="Unassembled WGS sequence"/>
</dbReference>
<organism evidence="1 2">
    <name type="scientific">Rubroshorea leprosula</name>
    <dbReference type="NCBI Taxonomy" id="152421"/>
    <lineage>
        <taxon>Eukaryota</taxon>
        <taxon>Viridiplantae</taxon>
        <taxon>Streptophyta</taxon>
        <taxon>Embryophyta</taxon>
        <taxon>Tracheophyta</taxon>
        <taxon>Spermatophyta</taxon>
        <taxon>Magnoliopsida</taxon>
        <taxon>eudicotyledons</taxon>
        <taxon>Gunneridae</taxon>
        <taxon>Pentapetalae</taxon>
        <taxon>rosids</taxon>
        <taxon>malvids</taxon>
        <taxon>Malvales</taxon>
        <taxon>Dipterocarpaceae</taxon>
        <taxon>Rubroshorea</taxon>
    </lineage>
</organism>